<protein>
    <submittedName>
        <fullName evidence="1">Uncharacterized protein</fullName>
    </submittedName>
</protein>
<accession>A0ABT5BD98</accession>
<name>A0ABT5BD98_9BACT</name>
<comment type="caution">
    <text evidence="1">The sequence shown here is derived from an EMBL/GenBank/DDBJ whole genome shotgun (WGS) entry which is preliminary data.</text>
</comment>
<evidence type="ECO:0000313" key="1">
    <source>
        <dbReference type="EMBL" id="MDC0672114.1"/>
    </source>
</evidence>
<proteinExistence type="predicted"/>
<dbReference type="RefSeq" id="WP_272003345.1">
    <property type="nucleotide sequence ID" value="NZ_JAQNDN010000019.1"/>
</dbReference>
<reference evidence="1 2" key="1">
    <citation type="submission" date="2022-11" db="EMBL/GenBank/DDBJ databases">
        <title>Minimal conservation of predation-associated metabolite biosynthetic gene clusters underscores biosynthetic potential of Myxococcota including descriptions for ten novel species: Archangium lansinium sp. nov., Myxococcus landrumus sp. nov., Nannocystis bai.</title>
        <authorList>
            <person name="Ahearne A."/>
            <person name="Stevens C."/>
            <person name="Dowd S."/>
        </authorList>
    </citation>
    <scope>NUCLEOTIDE SEQUENCE [LARGE SCALE GENOMIC DNA]</scope>
    <source>
        <strain evidence="1 2">NCELM</strain>
    </source>
</reference>
<evidence type="ECO:0000313" key="2">
    <source>
        <dbReference type="Proteomes" id="UP001217838"/>
    </source>
</evidence>
<keyword evidence="2" id="KW-1185">Reference proteome</keyword>
<gene>
    <name evidence="1" type="ORF">POL58_30485</name>
</gene>
<dbReference type="EMBL" id="JAQNDN010000019">
    <property type="protein sequence ID" value="MDC0672114.1"/>
    <property type="molecule type" value="Genomic_DNA"/>
</dbReference>
<sequence length="161" mass="17461">MTATWLEGHARGLRPEYTESVVHAKYVRANTQASERYVLSTPGGARSIACDPISLVSTICCSRATGRTRGRTAETRNRLARGLNVDTRQRAVPADAETQDGVVAAVHGEKQAFALGEDDAARALERVRCALLPADRLELVGARAAREHGRDRHKRAIHAAP</sequence>
<dbReference type="Proteomes" id="UP001217838">
    <property type="component" value="Unassembled WGS sequence"/>
</dbReference>
<organism evidence="1 2">
    <name type="scientific">Nannocystis radixulma</name>
    <dbReference type="NCBI Taxonomy" id="2995305"/>
    <lineage>
        <taxon>Bacteria</taxon>
        <taxon>Pseudomonadati</taxon>
        <taxon>Myxococcota</taxon>
        <taxon>Polyangia</taxon>
        <taxon>Nannocystales</taxon>
        <taxon>Nannocystaceae</taxon>
        <taxon>Nannocystis</taxon>
    </lineage>
</organism>